<reference evidence="1" key="2">
    <citation type="submission" date="2018-05" db="EMBL/GenBank/DDBJ databases">
        <title>OmerRS3 (Oryza meridionalis Reference Sequence Version 3).</title>
        <authorList>
            <person name="Zhang J."/>
            <person name="Kudrna D."/>
            <person name="Lee S."/>
            <person name="Talag J."/>
            <person name="Welchert J."/>
            <person name="Wing R.A."/>
        </authorList>
    </citation>
    <scope>NUCLEOTIDE SEQUENCE [LARGE SCALE GENOMIC DNA]</scope>
    <source>
        <strain evidence="1">cv. OR44</strain>
    </source>
</reference>
<evidence type="ECO:0000313" key="2">
    <source>
        <dbReference type="Proteomes" id="UP000008021"/>
    </source>
</evidence>
<dbReference type="AlphaFoldDB" id="A0A0E0BXN4"/>
<reference evidence="1" key="1">
    <citation type="submission" date="2015-04" db="UniProtKB">
        <authorList>
            <consortium name="EnsemblPlants"/>
        </authorList>
    </citation>
    <scope>IDENTIFICATION</scope>
</reference>
<name>A0A0E0BXN4_9ORYZ</name>
<dbReference type="Proteomes" id="UP000008021">
    <property type="component" value="Chromosome 1"/>
</dbReference>
<dbReference type="EnsemblPlants" id="OMERI01G04320.2">
    <property type="protein sequence ID" value="OMERI01G04320.2"/>
    <property type="gene ID" value="OMERI01G04320"/>
</dbReference>
<dbReference type="Gramene" id="OMERI01G04320.2">
    <property type="protein sequence ID" value="OMERI01G04320.2"/>
    <property type="gene ID" value="OMERI01G04320"/>
</dbReference>
<evidence type="ECO:0000313" key="1">
    <source>
        <dbReference type="EnsemblPlants" id="OMERI01G04320.2"/>
    </source>
</evidence>
<accession>A0A0E0BXN4</accession>
<sequence>MRLSSGRRRRFTPTCGGQVVKDPLVGFPRLSSPPPPPLAGAPPILSHPLCASPTFACKILTSGSERAPVSQVDFIL</sequence>
<proteinExistence type="predicted"/>
<protein>
    <submittedName>
        <fullName evidence="1">Uncharacterized protein</fullName>
    </submittedName>
</protein>
<dbReference type="HOGENOM" id="CLU_199321_0_0_1"/>
<organism evidence="1">
    <name type="scientific">Oryza meridionalis</name>
    <dbReference type="NCBI Taxonomy" id="40149"/>
    <lineage>
        <taxon>Eukaryota</taxon>
        <taxon>Viridiplantae</taxon>
        <taxon>Streptophyta</taxon>
        <taxon>Embryophyta</taxon>
        <taxon>Tracheophyta</taxon>
        <taxon>Spermatophyta</taxon>
        <taxon>Magnoliopsida</taxon>
        <taxon>Liliopsida</taxon>
        <taxon>Poales</taxon>
        <taxon>Poaceae</taxon>
        <taxon>BOP clade</taxon>
        <taxon>Oryzoideae</taxon>
        <taxon>Oryzeae</taxon>
        <taxon>Oryzinae</taxon>
        <taxon>Oryza</taxon>
    </lineage>
</organism>
<keyword evidence="2" id="KW-1185">Reference proteome</keyword>